<evidence type="ECO:0000256" key="1">
    <source>
        <dbReference type="SAM" id="MobiDB-lite"/>
    </source>
</evidence>
<accession>A0A0C3KZV5</accession>
<feature type="transmembrane region" description="Helical" evidence="2">
    <location>
        <begin position="72"/>
        <end position="91"/>
    </location>
</feature>
<organism evidence="3 4">
    <name type="scientific">Tulasnella calospora MUT 4182</name>
    <dbReference type="NCBI Taxonomy" id="1051891"/>
    <lineage>
        <taxon>Eukaryota</taxon>
        <taxon>Fungi</taxon>
        <taxon>Dikarya</taxon>
        <taxon>Basidiomycota</taxon>
        <taxon>Agaricomycotina</taxon>
        <taxon>Agaricomycetes</taxon>
        <taxon>Cantharellales</taxon>
        <taxon>Tulasnellaceae</taxon>
        <taxon>Tulasnella</taxon>
    </lineage>
</organism>
<reference evidence="4" key="2">
    <citation type="submission" date="2015-01" db="EMBL/GenBank/DDBJ databases">
        <title>Evolutionary Origins and Diversification of the Mycorrhizal Mutualists.</title>
        <authorList>
            <consortium name="DOE Joint Genome Institute"/>
            <consortium name="Mycorrhizal Genomics Consortium"/>
            <person name="Kohler A."/>
            <person name="Kuo A."/>
            <person name="Nagy L.G."/>
            <person name="Floudas D."/>
            <person name="Copeland A."/>
            <person name="Barry K.W."/>
            <person name="Cichocki N."/>
            <person name="Veneault-Fourrey C."/>
            <person name="LaButti K."/>
            <person name="Lindquist E.A."/>
            <person name="Lipzen A."/>
            <person name="Lundell T."/>
            <person name="Morin E."/>
            <person name="Murat C."/>
            <person name="Riley R."/>
            <person name="Ohm R."/>
            <person name="Sun H."/>
            <person name="Tunlid A."/>
            <person name="Henrissat B."/>
            <person name="Grigoriev I.V."/>
            <person name="Hibbett D.S."/>
            <person name="Martin F."/>
        </authorList>
    </citation>
    <scope>NUCLEOTIDE SEQUENCE [LARGE SCALE GENOMIC DNA]</scope>
    <source>
        <strain evidence="4">MUT 4182</strain>
    </source>
</reference>
<protein>
    <submittedName>
        <fullName evidence="3">Uncharacterized protein</fullName>
    </submittedName>
</protein>
<evidence type="ECO:0000313" key="3">
    <source>
        <dbReference type="EMBL" id="KIO26923.1"/>
    </source>
</evidence>
<sequence>MTASSAPLLKTRLVVYFLAFAAAIVSIGAVFHAQHETGISKAATQAGVSKLTPGVTVYIGTSDVWNAGIAEGIANLLLGATSGLAILALLFSSRFPAFLRAGMLPLLLVLWLLSTVAVLVTSVITTVFVTTRQAKVEAFLPNGTQMPDNLVQTFSKQLGMSPVYTTFGYLKFMSIAPWFAFLFALLSTILTVVAWRSSAATSAESEVAERKAAAVEAGEGDAGSAEAINDEKREI</sequence>
<reference evidence="3 4" key="1">
    <citation type="submission" date="2014-04" db="EMBL/GenBank/DDBJ databases">
        <authorList>
            <consortium name="DOE Joint Genome Institute"/>
            <person name="Kuo A."/>
            <person name="Girlanda M."/>
            <person name="Perotto S."/>
            <person name="Kohler A."/>
            <person name="Nagy L.G."/>
            <person name="Floudas D."/>
            <person name="Copeland A."/>
            <person name="Barry K.W."/>
            <person name="Cichocki N."/>
            <person name="Veneault-Fourrey C."/>
            <person name="LaButti K."/>
            <person name="Lindquist E.A."/>
            <person name="Lipzen A."/>
            <person name="Lundell T."/>
            <person name="Morin E."/>
            <person name="Murat C."/>
            <person name="Sun H."/>
            <person name="Tunlid A."/>
            <person name="Henrissat B."/>
            <person name="Grigoriev I.V."/>
            <person name="Hibbett D.S."/>
            <person name="Martin F."/>
            <person name="Nordberg H.P."/>
            <person name="Cantor M.N."/>
            <person name="Hua S.X."/>
        </authorList>
    </citation>
    <scope>NUCLEOTIDE SEQUENCE [LARGE SCALE GENOMIC DNA]</scope>
    <source>
        <strain evidence="3 4">MUT 4182</strain>
    </source>
</reference>
<feature type="transmembrane region" description="Helical" evidence="2">
    <location>
        <begin position="175"/>
        <end position="195"/>
    </location>
</feature>
<keyword evidence="2" id="KW-0472">Membrane</keyword>
<dbReference type="HOGENOM" id="CLU_101868_0_0_1"/>
<dbReference type="STRING" id="1051891.A0A0C3KZV5"/>
<evidence type="ECO:0000313" key="4">
    <source>
        <dbReference type="Proteomes" id="UP000054248"/>
    </source>
</evidence>
<dbReference type="OrthoDB" id="2560085at2759"/>
<feature type="compositionally biased region" description="Low complexity" evidence="1">
    <location>
        <begin position="214"/>
        <end position="227"/>
    </location>
</feature>
<dbReference type="Proteomes" id="UP000054248">
    <property type="component" value="Unassembled WGS sequence"/>
</dbReference>
<keyword evidence="4" id="KW-1185">Reference proteome</keyword>
<feature type="transmembrane region" description="Helical" evidence="2">
    <location>
        <begin position="12"/>
        <end position="31"/>
    </location>
</feature>
<dbReference type="AlphaFoldDB" id="A0A0C3KZV5"/>
<keyword evidence="2" id="KW-1133">Transmembrane helix</keyword>
<proteinExistence type="predicted"/>
<dbReference type="EMBL" id="KN823017">
    <property type="protein sequence ID" value="KIO26923.1"/>
    <property type="molecule type" value="Genomic_DNA"/>
</dbReference>
<evidence type="ECO:0000256" key="2">
    <source>
        <dbReference type="SAM" id="Phobius"/>
    </source>
</evidence>
<feature type="transmembrane region" description="Helical" evidence="2">
    <location>
        <begin position="103"/>
        <end position="129"/>
    </location>
</feature>
<feature type="region of interest" description="Disordered" evidence="1">
    <location>
        <begin position="214"/>
        <end position="235"/>
    </location>
</feature>
<name>A0A0C3KZV5_9AGAM</name>
<keyword evidence="2" id="KW-0812">Transmembrane</keyword>
<gene>
    <name evidence="3" type="ORF">M407DRAFT_196331</name>
</gene>